<evidence type="ECO:0000259" key="3">
    <source>
        <dbReference type="Pfam" id="PF02543"/>
    </source>
</evidence>
<dbReference type="SUPFAM" id="SSF53067">
    <property type="entry name" value="Actin-like ATPase domain"/>
    <property type="match status" value="1"/>
</dbReference>
<feature type="domain" description="Carbamoyltransferase" evidence="3">
    <location>
        <begin position="22"/>
        <end position="366"/>
    </location>
</feature>
<gene>
    <name evidence="5" type="ORF">DB32_000342</name>
</gene>
<keyword evidence="6" id="KW-1185">Reference proteome</keyword>
<dbReference type="PANTHER" id="PTHR34847:SF1">
    <property type="entry name" value="NODULATION PROTEIN U"/>
    <property type="match status" value="1"/>
</dbReference>
<accession>A0A0F6VYX7</accession>
<evidence type="ECO:0000256" key="1">
    <source>
        <dbReference type="ARBA" id="ARBA00006129"/>
    </source>
</evidence>
<evidence type="ECO:0000259" key="4">
    <source>
        <dbReference type="Pfam" id="PF16861"/>
    </source>
</evidence>
<dbReference type="OrthoDB" id="9780777at2"/>
<dbReference type="InterPro" id="IPR031730">
    <property type="entry name" value="Carbam_trans_C"/>
</dbReference>
<reference evidence="5 6" key="1">
    <citation type="submission" date="2015-03" db="EMBL/GenBank/DDBJ databases">
        <title>Genome assembly of Sandaracinus amylolyticus DSM 53668.</title>
        <authorList>
            <person name="Sharma G."/>
            <person name="Subramanian S."/>
        </authorList>
    </citation>
    <scope>NUCLEOTIDE SEQUENCE [LARGE SCALE GENOMIC DNA]</scope>
    <source>
        <strain evidence="5 6">DSM 53668</strain>
    </source>
</reference>
<proteinExistence type="inferred from homology"/>
<dbReference type="InterPro" id="IPR038152">
    <property type="entry name" value="Carbam_trans_C_sf"/>
</dbReference>
<protein>
    <submittedName>
        <fullName evidence="5">Carbamoyltransferase</fullName>
    </submittedName>
</protein>
<dbReference type="InterPro" id="IPR003696">
    <property type="entry name" value="Carbtransf_dom"/>
</dbReference>
<dbReference type="GO" id="GO:0016740">
    <property type="term" value="F:transferase activity"/>
    <property type="evidence" value="ECO:0007669"/>
    <property type="project" value="UniProtKB-KW"/>
</dbReference>
<organism evidence="5 6">
    <name type="scientific">Sandaracinus amylolyticus</name>
    <dbReference type="NCBI Taxonomy" id="927083"/>
    <lineage>
        <taxon>Bacteria</taxon>
        <taxon>Pseudomonadati</taxon>
        <taxon>Myxococcota</taxon>
        <taxon>Polyangia</taxon>
        <taxon>Polyangiales</taxon>
        <taxon>Sandaracinaceae</taxon>
        <taxon>Sandaracinus</taxon>
    </lineage>
</organism>
<evidence type="ECO:0000313" key="6">
    <source>
        <dbReference type="Proteomes" id="UP000034883"/>
    </source>
</evidence>
<comment type="similarity">
    <text evidence="1">Belongs to the NodU/CmcH family.</text>
</comment>
<keyword evidence="5" id="KW-0808">Transferase</keyword>
<dbReference type="InterPro" id="IPR051338">
    <property type="entry name" value="NodU/CmcH_Carbamoyltrnsfr"/>
</dbReference>
<feature type="region of interest" description="Disordered" evidence="2">
    <location>
        <begin position="594"/>
        <end position="613"/>
    </location>
</feature>
<dbReference type="PANTHER" id="PTHR34847">
    <property type="entry name" value="NODULATION PROTEIN U"/>
    <property type="match status" value="1"/>
</dbReference>
<sequence length="613" mass="65697">MIVLGYHGGIEGPFAGRSAGRDAAAAIVDEGRVIAACEEARFARASRGASVPERAIRHCLDAVGLATLEGVDLVACSHASDQRWRAEMVTHSRARLSALTRTAMGAALAALRGAERALGGDEHARRLLEQRLGASIAPERFVAVPHDVAHAASAFFTSPFDRALCLVADAHGESAATSAAIGRGTRIEVVDRVYAPDSLGALYALFTRYLGFEPGEEHEVMLLAAHGDASHHRRFFRRVVQIRRDGIASVDPQLVTRLALRDAIAPHGTLYPRAMIRALGPARLPGEPLTGRHAHVAAALQEAVELALLASLATLRARTGERDLCLAGDLALNAAANARIARSGLFDRIHVQPAAHDAGTALGAALYAMHHMLGIGRERSAMPTPFLGASADDVLVDRALLDFADQVRATMPRDLEGTVAEALAAGRVVGWLQGRAEWGAKALGARSVLADPRRAESRARVSAILRRLEQDRSFSPAVPLELAHVWFDMSGVEESPHKLFSVPVRAERVARLPAVTHVDGTARVQTVSWEQSPRLHALLHAFGAITGVPVLLNTSFRVGREPLVNLPDDALRSFLASELDALVIGDRWIERRGEARAAEPPKRTREAHATPLA</sequence>
<dbReference type="Proteomes" id="UP000034883">
    <property type="component" value="Chromosome"/>
</dbReference>
<dbReference type="Pfam" id="PF16861">
    <property type="entry name" value="Carbam_trans_C"/>
    <property type="match status" value="1"/>
</dbReference>
<dbReference type="InterPro" id="IPR043129">
    <property type="entry name" value="ATPase_NBD"/>
</dbReference>
<feature type="domain" description="Carbamoyltransferase C-terminal" evidence="4">
    <location>
        <begin position="420"/>
        <end position="591"/>
    </location>
</feature>
<dbReference type="AlphaFoldDB" id="A0A0F6VYX7"/>
<name>A0A0F6VYX7_9BACT</name>
<dbReference type="RefSeq" id="WP_053230654.1">
    <property type="nucleotide sequence ID" value="NZ_CP011125.1"/>
</dbReference>
<dbReference type="Pfam" id="PF02543">
    <property type="entry name" value="Carbam_trans_N"/>
    <property type="match status" value="1"/>
</dbReference>
<dbReference type="Gene3D" id="3.30.420.40">
    <property type="match status" value="2"/>
</dbReference>
<evidence type="ECO:0000256" key="2">
    <source>
        <dbReference type="SAM" id="MobiDB-lite"/>
    </source>
</evidence>
<dbReference type="STRING" id="927083.DB32_000342"/>
<dbReference type="Gene3D" id="3.90.870.20">
    <property type="entry name" value="Carbamoyltransferase, C-terminal domain"/>
    <property type="match status" value="1"/>
</dbReference>
<dbReference type="EMBL" id="CP011125">
    <property type="protein sequence ID" value="AKF03193.1"/>
    <property type="molecule type" value="Genomic_DNA"/>
</dbReference>
<evidence type="ECO:0000313" key="5">
    <source>
        <dbReference type="EMBL" id="AKF03193.1"/>
    </source>
</evidence>
<dbReference type="KEGG" id="samy:DB32_000342"/>